<organism evidence="1">
    <name type="scientific">Siphoviridae sp. ct4be24</name>
    <dbReference type="NCBI Taxonomy" id="2826289"/>
    <lineage>
        <taxon>Viruses</taxon>
        <taxon>Duplodnaviria</taxon>
        <taxon>Heunggongvirae</taxon>
        <taxon>Uroviricota</taxon>
        <taxon>Caudoviricetes</taxon>
    </lineage>
</organism>
<accession>A0A8S5QSL1</accession>
<protein>
    <submittedName>
        <fullName evidence="1">Uncharacterized protein</fullName>
    </submittedName>
</protein>
<proteinExistence type="predicted"/>
<reference evidence="1" key="1">
    <citation type="journal article" date="2021" name="Proc. Natl. Acad. Sci. U.S.A.">
        <title>A Catalog of Tens of Thousands of Viruses from Human Metagenomes Reveals Hidden Associations with Chronic Diseases.</title>
        <authorList>
            <person name="Tisza M.J."/>
            <person name="Buck C.B."/>
        </authorList>
    </citation>
    <scope>NUCLEOTIDE SEQUENCE</scope>
    <source>
        <strain evidence="1">Ct4be24</strain>
    </source>
</reference>
<name>A0A8S5QSL1_9CAUD</name>
<evidence type="ECO:0000313" key="1">
    <source>
        <dbReference type="EMBL" id="DAE21644.1"/>
    </source>
</evidence>
<sequence>MNKRVLILYPYELSNESILKDNIPKMTKVIREYIKESEMYRKCADTIPNLIWDSQKISMQNEADEHQRKADELAEKMNEGISPYVWHVKGSFNGEIGGFHYNVDNIVYLDKN</sequence>
<dbReference type="EMBL" id="BK015714">
    <property type="protein sequence ID" value="DAE21644.1"/>
    <property type="molecule type" value="Genomic_DNA"/>
</dbReference>